<organism evidence="1 2">
    <name type="scientific">Kingdonia uniflora</name>
    <dbReference type="NCBI Taxonomy" id="39325"/>
    <lineage>
        <taxon>Eukaryota</taxon>
        <taxon>Viridiplantae</taxon>
        <taxon>Streptophyta</taxon>
        <taxon>Embryophyta</taxon>
        <taxon>Tracheophyta</taxon>
        <taxon>Spermatophyta</taxon>
        <taxon>Magnoliopsida</taxon>
        <taxon>Ranunculales</taxon>
        <taxon>Circaeasteraceae</taxon>
        <taxon>Kingdonia</taxon>
    </lineage>
</organism>
<dbReference type="Proteomes" id="UP000541444">
    <property type="component" value="Unassembled WGS sequence"/>
</dbReference>
<accession>A0A7J7NL64</accession>
<reference evidence="1 2" key="1">
    <citation type="journal article" date="2020" name="IScience">
        <title>Genome Sequencing of the Endangered Kingdonia uniflora (Circaeasteraceae, Ranunculales) Reveals Potential Mechanisms of Evolutionary Specialization.</title>
        <authorList>
            <person name="Sun Y."/>
            <person name="Deng T."/>
            <person name="Zhang A."/>
            <person name="Moore M.J."/>
            <person name="Landis J.B."/>
            <person name="Lin N."/>
            <person name="Zhang H."/>
            <person name="Zhang X."/>
            <person name="Huang J."/>
            <person name="Zhang X."/>
            <person name="Sun H."/>
            <person name="Wang H."/>
        </authorList>
    </citation>
    <scope>NUCLEOTIDE SEQUENCE [LARGE SCALE GENOMIC DNA]</scope>
    <source>
        <strain evidence="1">TB1705</strain>
        <tissue evidence="1">Leaf</tissue>
    </source>
</reference>
<comment type="caution">
    <text evidence="1">The sequence shown here is derived from an EMBL/GenBank/DDBJ whole genome shotgun (WGS) entry which is preliminary data.</text>
</comment>
<name>A0A7J7NL64_9MAGN</name>
<dbReference type="OrthoDB" id="1934635at2759"/>
<dbReference type="EMBL" id="JACGCM010000719">
    <property type="protein sequence ID" value="KAF6167692.1"/>
    <property type="molecule type" value="Genomic_DNA"/>
</dbReference>
<dbReference type="AlphaFoldDB" id="A0A7J7NL64"/>
<evidence type="ECO:0000313" key="2">
    <source>
        <dbReference type="Proteomes" id="UP000541444"/>
    </source>
</evidence>
<protein>
    <submittedName>
        <fullName evidence="1">Uncharacterized protein</fullName>
    </submittedName>
</protein>
<proteinExistence type="predicted"/>
<gene>
    <name evidence="1" type="ORF">GIB67_017187</name>
</gene>
<sequence>MNQDVKINVPEFDGKADRDSFIDWLNRVDRVLAFKRCRDPCAVTLMEMKLTGYTLN</sequence>
<evidence type="ECO:0000313" key="1">
    <source>
        <dbReference type="EMBL" id="KAF6167692.1"/>
    </source>
</evidence>
<keyword evidence="2" id="KW-1185">Reference proteome</keyword>